<sequence length="437" mass="45816">MENNSLQKNLGFGAALSTLVGGVIGSGVFFKPQAIYTATGGAPGLGIMGWVLAGIITIAAGLTVAELAAVIPKTGGMMIYIKEIYGDKIGFISGWIQTVLFFPGLTAALGVVFADQFVVLSGMTSLKIPVAIFTILVLSYLNSLGSKSGSIIQNISTICKIIVLIAVIVLGFVLGKGNNPILSPVVAEGVSPVSSMGKILIAIFFAFDGWINVTALAGEMKNPGKDLPKAIVGGISLVAAIYLIINVSFLWVVPADVLANSVSPATTVVNTILGPVGGKIIGIGIMISVFGATNAYIFTGSRVLYALAQDPHLPKGEYLSQLNKNDAPGKALLAMGILSSLFALSGQFNLLTDFAVFSVWICIVLCFFGVIIMRKKQPDLERSYKVPLYPITPIIAIISGLFVLGNQLFTSTLLACGGIVIMLLGLPVYSYMDKKVK</sequence>
<feature type="transmembrane region" description="Helical" evidence="5">
    <location>
        <begin position="126"/>
        <end position="145"/>
    </location>
</feature>
<feature type="transmembrane region" description="Helical" evidence="5">
    <location>
        <begin position="386"/>
        <end position="405"/>
    </location>
</feature>
<dbReference type="InterPro" id="IPR002293">
    <property type="entry name" value="AA/rel_permease1"/>
</dbReference>
<name>A0A6N7X159_9FIRM</name>
<dbReference type="Gene3D" id="1.20.1740.10">
    <property type="entry name" value="Amino acid/polyamine transporter I"/>
    <property type="match status" value="1"/>
</dbReference>
<evidence type="ECO:0000256" key="4">
    <source>
        <dbReference type="ARBA" id="ARBA00023136"/>
    </source>
</evidence>
<accession>A0A6N7X159</accession>
<dbReference type="PANTHER" id="PTHR11785">
    <property type="entry name" value="AMINO ACID TRANSPORTER"/>
    <property type="match status" value="1"/>
</dbReference>
<proteinExistence type="predicted"/>
<dbReference type="GO" id="GO:0016020">
    <property type="term" value="C:membrane"/>
    <property type="evidence" value="ECO:0007669"/>
    <property type="project" value="UniProtKB-SubCell"/>
</dbReference>
<dbReference type="PANTHER" id="PTHR11785:SF512">
    <property type="entry name" value="SOBREMESA, ISOFORM B"/>
    <property type="match status" value="1"/>
</dbReference>
<evidence type="ECO:0000313" key="6">
    <source>
        <dbReference type="EMBL" id="MST62738.1"/>
    </source>
</evidence>
<feature type="transmembrane region" description="Helical" evidence="5">
    <location>
        <begin position="195"/>
        <end position="218"/>
    </location>
</feature>
<feature type="transmembrane region" description="Helical" evidence="5">
    <location>
        <begin position="50"/>
        <end position="71"/>
    </location>
</feature>
<evidence type="ECO:0000256" key="2">
    <source>
        <dbReference type="ARBA" id="ARBA00022692"/>
    </source>
</evidence>
<evidence type="ECO:0000256" key="5">
    <source>
        <dbReference type="SAM" id="Phobius"/>
    </source>
</evidence>
<feature type="transmembrane region" description="Helical" evidence="5">
    <location>
        <begin position="354"/>
        <end position="374"/>
    </location>
</feature>
<feature type="transmembrane region" description="Helical" evidence="5">
    <location>
        <begin position="272"/>
        <end position="297"/>
    </location>
</feature>
<comment type="subcellular location">
    <subcellularLocation>
        <location evidence="1">Membrane</location>
        <topology evidence="1">Multi-pass membrane protein</topology>
    </subcellularLocation>
</comment>
<dbReference type="Proteomes" id="UP000440713">
    <property type="component" value="Unassembled WGS sequence"/>
</dbReference>
<feature type="transmembrane region" description="Helical" evidence="5">
    <location>
        <begin position="230"/>
        <end position="252"/>
    </location>
</feature>
<feature type="transmembrane region" description="Helical" evidence="5">
    <location>
        <begin position="92"/>
        <end position="114"/>
    </location>
</feature>
<feature type="transmembrane region" description="Helical" evidence="5">
    <location>
        <begin position="157"/>
        <end position="175"/>
    </location>
</feature>
<feature type="transmembrane region" description="Helical" evidence="5">
    <location>
        <begin position="12"/>
        <end position="30"/>
    </location>
</feature>
<organism evidence="6 7">
    <name type="scientific">Peptostreptococcus porci</name>
    <dbReference type="NCBI Taxonomy" id="2652282"/>
    <lineage>
        <taxon>Bacteria</taxon>
        <taxon>Bacillati</taxon>
        <taxon>Bacillota</taxon>
        <taxon>Clostridia</taxon>
        <taxon>Peptostreptococcales</taxon>
        <taxon>Peptostreptococcaceae</taxon>
        <taxon>Peptostreptococcus</taxon>
    </lineage>
</organism>
<dbReference type="EMBL" id="VUNE01000003">
    <property type="protein sequence ID" value="MST62738.1"/>
    <property type="molecule type" value="Genomic_DNA"/>
</dbReference>
<comment type="caution">
    <text evidence="6">The sequence shown here is derived from an EMBL/GenBank/DDBJ whole genome shotgun (WGS) entry which is preliminary data.</text>
</comment>
<keyword evidence="4 5" id="KW-0472">Membrane</keyword>
<feature type="transmembrane region" description="Helical" evidence="5">
    <location>
        <begin position="411"/>
        <end position="432"/>
    </location>
</feature>
<evidence type="ECO:0000256" key="1">
    <source>
        <dbReference type="ARBA" id="ARBA00004141"/>
    </source>
</evidence>
<keyword evidence="2 5" id="KW-0812">Transmembrane</keyword>
<evidence type="ECO:0000313" key="7">
    <source>
        <dbReference type="Proteomes" id="UP000440713"/>
    </source>
</evidence>
<keyword evidence="3 5" id="KW-1133">Transmembrane helix</keyword>
<gene>
    <name evidence="6" type="ORF">FYJ71_07130</name>
</gene>
<dbReference type="PIRSF" id="PIRSF006060">
    <property type="entry name" value="AA_transporter"/>
    <property type="match status" value="1"/>
</dbReference>
<feature type="transmembrane region" description="Helical" evidence="5">
    <location>
        <begin position="331"/>
        <end position="348"/>
    </location>
</feature>
<dbReference type="Pfam" id="PF13520">
    <property type="entry name" value="AA_permease_2"/>
    <property type="match status" value="1"/>
</dbReference>
<evidence type="ECO:0000256" key="3">
    <source>
        <dbReference type="ARBA" id="ARBA00022989"/>
    </source>
</evidence>
<dbReference type="AlphaFoldDB" id="A0A6N7X159"/>
<dbReference type="RefSeq" id="WP_154538096.1">
    <property type="nucleotide sequence ID" value="NZ_VUNE01000003.1"/>
</dbReference>
<keyword evidence="7" id="KW-1185">Reference proteome</keyword>
<dbReference type="InterPro" id="IPR050598">
    <property type="entry name" value="AminoAcid_Transporter"/>
</dbReference>
<reference evidence="6 7" key="1">
    <citation type="submission" date="2019-08" db="EMBL/GenBank/DDBJ databases">
        <title>In-depth cultivation of the pig gut microbiome towards novel bacterial diversity and tailored functional studies.</title>
        <authorList>
            <person name="Wylensek D."/>
            <person name="Hitch T.C.A."/>
            <person name="Clavel T."/>
        </authorList>
    </citation>
    <scope>NUCLEOTIDE SEQUENCE [LARGE SCALE GENOMIC DNA]</scope>
    <source>
        <strain evidence="6 7">WCA-SAB-591-4A-A</strain>
    </source>
</reference>
<dbReference type="GO" id="GO:0015179">
    <property type="term" value="F:L-amino acid transmembrane transporter activity"/>
    <property type="evidence" value="ECO:0007669"/>
    <property type="project" value="TreeGrafter"/>
</dbReference>
<protein>
    <submittedName>
        <fullName evidence="6">Amino acid permease</fullName>
    </submittedName>
</protein>